<protein>
    <submittedName>
        <fullName evidence="2">Uncharacterized protein</fullName>
    </submittedName>
</protein>
<gene>
    <name evidence="2" type="ORF">P170DRAFT_420728</name>
</gene>
<feature type="transmembrane region" description="Helical" evidence="1">
    <location>
        <begin position="27"/>
        <end position="49"/>
    </location>
</feature>
<dbReference type="Proteomes" id="UP000234275">
    <property type="component" value="Unassembled WGS sequence"/>
</dbReference>
<accession>A0A2I2GM32</accession>
<dbReference type="GeneID" id="36555016"/>
<sequence>MTRAPCYHICFFEMDQDLVRTSTNLTILPLVFIMGVFVGSIAVPSIRVFRYMLGKAWSGDKKAMIKTSGDVLTEGLGDQITDYFTRLIVRQYPEDRFDHETVCWYARPFLEGVIQVLRAHTSSGVQSKAQVSVSNRVEFHKAANHQRDRHMLFQISFDGIPKQRVGDDKDVLDNGSAPTACLLAGSEIPIVDGDGTTLSKWSLPKLAGLPKDPFAPDAPLKKGDLWSGFLAKLLRQVDCVMKLAEKKDVRLVVKLVIGQNDIVKKLDPEMNTSSQQKNDM</sequence>
<name>A0A2I2GM32_9EURO</name>
<keyword evidence="3" id="KW-1185">Reference proteome</keyword>
<comment type="caution">
    <text evidence="2">The sequence shown here is derived from an EMBL/GenBank/DDBJ whole genome shotgun (WGS) entry which is preliminary data.</text>
</comment>
<keyword evidence="1" id="KW-1133">Transmembrane helix</keyword>
<dbReference type="EMBL" id="MSFO01000001">
    <property type="protein sequence ID" value="PLB53938.1"/>
    <property type="molecule type" value="Genomic_DNA"/>
</dbReference>
<reference evidence="2 3" key="1">
    <citation type="submission" date="2016-12" db="EMBL/GenBank/DDBJ databases">
        <title>The genomes of Aspergillus section Nigri reveals drivers in fungal speciation.</title>
        <authorList>
            <consortium name="DOE Joint Genome Institute"/>
            <person name="Vesth T.C."/>
            <person name="Nybo J."/>
            <person name="Theobald S."/>
            <person name="Brandl J."/>
            <person name="Frisvad J.C."/>
            <person name="Nielsen K.F."/>
            <person name="Lyhne E.K."/>
            <person name="Kogle M.E."/>
            <person name="Kuo A."/>
            <person name="Riley R."/>
            <person name="Clum A."/>
            <person name="Nolan M."/>
            <person name="Lipzen A."/>
            <person name="Salamov A."/>
            <person name="Henrissat B."/>
            <person name="Wiebenga A."/>
            <person name="De Vries R.P."/>
            <person name="Grigoriev I.V."/>
            <person name="Mortensen U.H."/>
            <person name="Andersen M.R."/>
            <person name="Baker S.E."/>
        </authorList>
    </citation>
    <scope>NUCLEOTIDE SEQUENCE [LARGE SCALE GENOMIC DNA]</scope>
    <source>
        <strain evidence="2 3">IBT 23096</strain>
    </source>
</reference>
<keyword evidence="1" id="KW-0472">Membrane</keyword>
<dbReference type="RefSeq" id="XP_024709240.1">
    <property type="nucleotide sequence ID" value="XM_024847317.1"/>
</dbReference>
<evidence type="ECO:0000313" key="3">
    <source>
        <dbReference type="Proteomes" id="UP000234275"/>
    </source>
</evidence>
<dbReference type="VEuPathDB" id="FungiDB:P170DRAFT_420728"/>
<dbReference type="AlphaFoldDB" id="A0A2I2GM32"/>
<organism evidence="2 3">
    <name type="scientific">Aspergillus steynii IBT 23096</name>
    <dbReference type="NCBI Taxonomy" id="1392250"/>
    <lineage>
        <taxon>Eukaryota</taxon>
        <taxon>Fungi</taxon>
        <taxon>Dikarya</taxon>
        <taxon>Ascomycota</taxon>
        <taxon>Pezizomycotina</taxon>
        <taxon>Eurotiomycetes</taxon>
        <taxon>Eurotiomycetidae</taxon>
        <taxon>Eurotiales</taxon>
        <taxon>Aspergillaceae</taxon>
        <taxon>Aspergillus</taxon>
        <taxon>Aspergillus subgen. Circumdati</taxon>
    </lineage>
</organism>
<evidence type="ECO:0000256" key="1">
    <source>
        <dbReference type="SAM" id="Phobius"/>
    </source>
</evidence>
<keyword evidence="1" id="KW-0812">Transmembrane</keyword>
<proteinExistence type="predicted"/>
<evidence type="ECO:0000313" key="2">
    <source>
        <dbReference type="EMBL" id="PLB53938.1"/>
    </source>
</evidence>